<accession>A0A0A2M599</accession>
<evidence type="ECO:0000256" key="1">
    <source>
        <dbReference type="SAM" id="Phobius"/>
    </source>
</evidence>
<keyword evidence="3" id="KW-1185">Reference proteome</keyword>
<evidence type="ECO:0000313" key="3">
    <source>
        <dbReference type="Proteomes" id="UP000030129"/>
    </source>
</evidence>
<dbReference type="eggNOG" id="ENOG502ZZR2">
    <property type="taxonomic scope" value="Bacteria"/>
</dbReference>
<dbReference type="RefSeq" id="WP_035130949.1">
    <property type="nucleotide sequence ID" value="NZ_JRLV01000003.1"/>
</dbReference>
<dbReference type="Proteomes" id="UP000030129">
    <property type="component" value="Unassembled WGS sequence"/>
</dbReference>
<organism evidence="2 3">
    <name type="scientific">Flavobacterium beibuense F44-8</name>
    <dbReference type="NCBI Taxonomy" id="1406840"/>
    <lineage>
        <taxon>Bacteria</taxon>
        <taxon>Pseudomonadati</taxon>
        <taxon>Bacteroidota</taxon>
        <taxon>Flavobacteriia</taxon>
        <taxon>Flavobacteriales</taxon>
        <taxon>Flavobacteriaceae</taxon>
        <taxon>Flavobacterium</taxon>
    </lineage>
</organism>
<evidence type="ECO:0000313" key="2">
    <source>
        <dbReference type="EMBL" id="KGO83505.1"/>
    </source>
</evidence>
<gene>
    <name evidence="2" type="ORF">Q763_02765</name>
</gene>
<sequence>MRILSLILSTIAFFSTAFYAVAEFPDLTTAGGVLYFLMLVILLLIFITAIVLSLPSGIIKFGNKFK</sequence>
<feature type="transmembrane region" description="Helical" evidence="1">
    <location>
        <begin position="32"/>
        <end position="54"/>
    </location>
</feature>
<keyword evidence="1" id="KW-1133">Transmembrane helix</keyword>
<reference evidence="2 3" key="1">
    <citation type="submission" date="2013-09" db="EMBL/GenBank/DDBJ databases">
        <authorList>
            <person name="Zeng Z."/>
            <person name="Chen C."/>
        </authorList>
    </citation>
    <scope>NUCLEOTIDE SEQUENCE [LARGE SCALE GENOMIC DNA]</scope>
    <source>
        <strain evidence="2 3">F44-8</strain>
    </source>
</reference>
<keyword evidence="1" id="KW-0812">Transmembrane</keyword>
<name>A0A0A2M599_9FLAO</name>
<dbReference type="AlphaFoldDB" id="A0A0A2M599"/>
<keyword evidence="1" id="KW-0472">Membrane</keyword>
<protein>
    <submittedName>
        <fullName evidence="2">Uncharacterized protein</fullName>
    </submittedName>
</protein>
<comment type="caution">
    <text evidence="2">The sequence shown here is derived from an EMBL/GenBank/DDBJ whole genome shotgun (WGS) entry which is preliminary data.</text>
</comment>
<proteinExistence type="predicted"/>
<dbReference type="EMBL" id="JRLV01000003">
    <property type="protein sequence ID" value="KGO83505.1"/>
    <property type="molecule type" value="Genomic_DNA"/>
</dbReference>